<accession>A0A9D2EAZ2</accession>
<name>A0A9D2EAZ2_9BACE</name>
<dbReference type="Pfam" id="PF13734">
    <property type="entry name" value="Inhibitor_I69"/>
    <property type="match status" value="1"/>
</dbReference>
<dbReference type="Proteomes" id="UP000824028">
    <property type="component" value="Unassembled WGS sequence"/>
</dbReference>
<keyword evidence="3" id="KW-0732">Signal</keyword>
<evidence type="ECO:0000256" key="6">
    <source>
        <dbReference type="PIRSR" id="PIRSR600200-1"/>
    </source>
</evidence>
<sequence>MRKYLFLSLFLTLTVSLWGKHVPEQQAGRAAATFMRARTSLAVSVRSIEPGGDGPSYYVINLNPRGWVIVSADDVATPILGYSPTGSLQADRMPDNMRGLLDGYESQIREIASLTSEPHPDWVSVGALTRAVGGPVVEPLIQVNWNQSAPYNAYCPQGTALVGCVAVAMSQAMSVQRYPDRPQGSVSYATPNYGGLSIDFNSEQAYNWNDILSGADEYGEAARLMYHAGMSVEMDYGTDGSGIPSNEVNRITDALKENFSYPESVHYIWRDQYDGDWEQLLVNELSAGRAIIYNAVDTKGNYGHSFNFDGYDGEGRFHVNWGWGGMGNGYFGVNNLRDLAMDMDYDAGHVAVIGIGAPDQVLKDITLSNLHIEEGLPAGAVVGQLQVNGAAPQASYQVNVHGTYDAATGGYREVPFAVRGDMLVTTAVLDAADETWAVEITVDDTESGTSLTQGFRVHVDPWRSLEESTSLHYDRQTGRMRLQTKHNVSYVLSDLTGRTLQNGTLEPLPELTIDTNVLPDGGFRIELTCGEEKKSIQIIK</sequence>
<gene>
    <name evidence="8" type="ORF">H9814_11120</name>
</gene>
<comment type="similarity">
    <text evidence="1">Belongs to the peptidase C10 family.</text>
</comment>
<feature type="active site" description="Nucleophile" evidence="6">
    <location>
        <position position="164"/>
    </location>
</feature>
<dbReference type="GO" id="GO:0008234">
    <property type="term" value="F:cysteine-type peptidase activity"/>
    <property type="evidence" value="ECO:0007669"/>
    <property type="project" value="UniProtKB-KW"/>
</dbReference>
<dbReference type="InterPro" id="IPR044934">
    <property type="entry name" value="Streptopain_sf"/>
</dbReference>
<dbReference type="InterPro" id="IPR025896">
    <property type="entry name" value="Spi_Prtas-inh"/>
</dbReference>
<dbReference type="Gene3D" id="3.90.70.50">
    <property type="entry name" value="Peptidase C10, streptopain"/>
    <property type="match status" value="1"/>
</dbReference>
<evidence type="ECO:0000256" key="1">
    <source>
        <dbReference type="ARBA" id="ARBA00009693"/>
    </source>
</evidence>
<dbReference type="SUPFAM" id="SSF54001">
    <property type="entry name" value="Cysteine proteinases"/>
    <property type="match status" value="1"/>
</dbReference>
<dbReference type="Pfam" id="PF01640">
    <property type="entry name" value="Peptidase_C10"/>
    <property type="match status" value="1"/>
</dbReference>
<evidence type="ECO:0000313" key="8">
    <source>
        <dbReference type="EMBL" id="HIZ34062.1"/>
    </source>
</evidence>
<keyword evidence="2" id="KW-0645">Protease</keyword>
<reference evidence="8" key="1">
    <citation type="journal article" date="2021" name="PeerJ">
        <title>Extensive microbial diversity within the chicken gut microbiome revealed by metagenomics and culture.</title>
        <authorList>
            <person name="Gilroy R."/>
            <person name="Ravi A."/>
            <person name="Getino M."/>
            <person name="Pursley I."/>
            <person name="Horton D.L."/>
            <person name="Alikhan N.F."/>
            <person name="Baker D."/>
            <person name="Gharbi K."/>
            <person name="Hall N."/>
            <person name="Watson M."/>
            <person name="Adriaenssens E.M."/>
            <person name="Foster-Nyarko E."/>
            <person name="Jarju S."/>
            <person name="Secka A."/>
            <person name="Antonio M."/>
            <person name="Oren A."/>
            <person name="Chaudhuri R.R."/>
            <person name="La Ragione R."/>
            <person name="Hildebrand F."/>
            <person name="Pallen M.J."/>
        </authorList>
    </citation>
    <scope>NUCLEOTIDE SEQUENCE</scope>
    <source>
        <strain evidence="8">ChiHjej9B8-1298</strain>
    </source>
</reference>
<dbReference type="InterPro" id="IPR000200">
    <property type="entry name" value="Peptidase_C10"/>
</dbReference>
<reference evidence="8" key="2">
    <citation type="submission" date="2021-04" db="EMBL/GenBank/DDBJ databases">
        <authorList>
            <person name="Gilroy R."/>
        </authorList>
    </citation>
    <scope>NUCLEOTIDE SEQUENCE</scope>
    <source>
        <strain evidence="8">ChiHjej9B8-1298</strain>
    </source>
</reference>
<comment type="caution">
    <text evidence="8">The sequence shown here is derived from an EMBL/GenBank/DDBJ whole genome shotgun (WGS) entry which is preliminary data.</text>
</comment>
<proteinExistence type="inferred from homology"/>
<organism evidence="8 9">
    <name type="scientific">Candidatus Bacteroides merdigallinarum</name>
    <dbReference type="NCBI Taxonomy" id="2838473"/>
    <lineage>
        <taxon>Bacteria</taxon>
        <taxon>Pseudomonadati</taxon>
        <taxon>Bacteroidota</taxon>
        <taxon>Bacteroidia</taxon>
        <taxon>Bacteroidales</taxon>
        <taxon>Bacteroidaceae</taxon>
        <taxon>Bacteroides</taxon>
    </lineage>
</organism>
<dbReference type="InterPro" id="IPR038765">
    <property type="entry name" value="Papain-like_cys_pep_sf"/>
</dbReference>
<evidence type="ECO:0000256" key="4">
    <source>
        <dbReference type="ARBA" id="ARBA00022801"/>
    </source>
</evidence>
<evidence type="ECO:0000256" key="5">
    <source>
        <dbReference type="ARBA" id="ARBA00022807"/>
    </source>
</evidence>
<feature type="domain" description="Spi protease inhibitor" evidence="7">
    <location>
        <begin position="21"/>
        <end position="108"/>
    </location>
</feature>
<dbReference type="PRINTS" id="PR00797">
    <property type="entry name" value="STREPTOPAIN"/>
</dbReference>
<keyword evidence="4" id="KW-0378">Hydrolase</keyword>
<protein>
    <submittedName>
        <fullName evidence="8">C10 family peptidase</fullName>
    </submittedName>
</protein>
<dbReference type="GO" id="GO:0006508">
    <property type="term" value="P:proteolysis"/>
    <property type="evidence" value="ECO:0007669"/>
    <property type="project" value="UniProtKB-KW"/>
</dbReference>
<evidence type="ECO:0000313" key="9">
    <source>
        <dbReference type="Proteomes" id="UP000824028"/>
    </source>
</evidence>
<feature type="active site" description="Proton acceptor" evidence="6">
    <location>
        <position position="304"/>
    </location>
</feature>
<evidence type="ECO:0000259" key="7">
    <source>
        <dbReference type="Pfam" id="PF13734"/>
    </source>
</evidence>
<dbReference type="EMBL" id="DXBX01000090">
    <property type="protein sequence ID" value="HIZ34062.1"/>
    <property type="molecule type" value="Genomic_DNA"/>
</dbReference>
<evidence type="ECO:0000256" key="3">
    <source>
        <dbReference type="ARBA" id="ARBA00022729"/>
    </source>
</evidence>
<dbReference type="AlphaFoldDB" id="A0A9D2EAZ2"/>
<keyword evidence="5" id="KW-0788">Thiol protease</keyword>
<evidence type="ECO:0000256" key="2">
    <source>
        <dbReference type="ARBA" id="ARBA00022670"/>
    </source>
</evidence>